<evidence type="ECO:0000313" key="3">
    <source>
        <dbReference type="EMBL" id="NLW35957.1"/>
    </source>
</evidence>
<reference evidence="3" key="2">
    <citation type="submission" date="2020-01" db="EMBL/GenBank/DDBJ databases">
        <authorList>
            <person name="Campanaro S."/>
        </authorList>
    </citation>
    <scope>NUCLEOTIDE SEQUENCE</scope>
    <source>
        <strain evidence="3">AS06rmzACSIP_7</strain>
    </source>
</reference>
<dbReference type="SUPFAM" id="SSF47741">
    <property type="entry name" value="CO dehydrogenase ISP C-domain like"/>
    <property type="match status" value="1"/>
</dbReference>
<dbReference type="InterPro" id="IPR036010">
    <property type="entry name" value="2Fe-2S_ferredoxin-like_sf"/>
</dbReference>
<proteinExistence type="inferred from homology"/>
<dbReference type="InterPro" id="IPR016208">
    <property type="entry name" value="Ald_Oxase/xanthine_DH-like"/>
</dbReference>
<gene>
    <name evidence="3" type="ORF">GXY80_10825</name>
</gene>
<name>A0A971S268_9BACT</name>
<dbReference type="Gene3D" id="3.30.365.10">
    <property type="entry name" value="Aldehyde oxidase/xanthine dehydrogenase, molybdopterin binding domain"/>
    <property type="match status" value="4"/>
</dbReference>
<dbReference type="InterPro" id="IPR036856">
    <property type="entry name" value="Ald_Oxase/Xan_DH_a/b_sf"/>
</dbReference>
<dbReference type="Pfam" id="PF01315">
    <property type="entry name" value="Ald_Xan_dh_C"/>
    <property type="match status" value="1"/>
</dbReference>
<organism evidence="3 4">
    <name type="scientific">Syntrophorhabdus aromaticivorans</name>
    <dbReference type="NCBI Taxonomy" id="328301"/>
    <lineage>
        <taxon>Bacteria</taxon>
        <taxon>Pseudomonadati</taxon>
        <taxon>Thermodesulfobacteriota</taxon>
        <taxon>Syntrophorhabdia</taxon>
        <taxon>Syntrophorhabdales</taxon>
        <taxon>Syntrophorhabdaceae</taxon>
        <taxon>Syntrophorhabdus</taxon>
    </lineage>
</organism>
<dbReference type="InterPro" id="IPR012675">
    <property type="entry name" value="Beta-grasp_dom_sf"/>
</dbReference>
<feature type="domain" description="2Fe-2S ferredoxin-type" evidence="2">
    <location>
        <begin position="2"/>
        <end position="79"/>
    </location>
</feature>
<dbReference type="Pfam" id="PF01799">
    <property type="entry name" value="Fer2_2"/>
    <property type="match status" value="1"/>
</dbReference>
<dbReference type="InterPro" id="IPR000674">
    <property type="entry name" value="Ald_Oxase/Xan_DH_a/b"/>
</dbReference>
<dbReference type="PANTHER" id="PTHR11908">
    <property type="entry name" value="XANTHINE DEHYDROGENASE"/>
    <property type="match status" value="1"/>
</dbReference>
<dbReference type="Pfam" id="PF00111">
    <property type="entry name" value="Fer2"/>
    <property type="match status" value="1"/>
</dbReference>
<comment type="caution">
    <text evidence="3">The sequence shown here is derived from an EMBL/GenBank/DDBJ whole genome shotgun (WGS) entry which is preliminary data.</text>
</comment>
<dbReference type="SMART" id="SM01008">
    <property type="entry name" value="Ald_Xan_dh_C"/>
    <property type="match status" value="1"/>
</dbReference>
<dbReference type="GO" id="GO:0051536">
    <property type="term" value="F:iron-sulfur cluster binding"/>
    <property type="evidence" value="ECO:0007669"/>
    <property type="project" value="InterPro"/>
</dbReference>
<dbReference type="PROSITE" id="PS51085">
    <property type="entry name" value="2FE2S_FER_2"/>
    <property type="match status" value="1"/>
</dbReference>
<dbReference type="SUPFAM" id="SSF56003">
    <property type="entry name" value="Molybdenum cofactor-binding domain"/>
    <property type="match status" value="1"/>
</dbReference>
<evidence type="ECO:0000313" key="4">
    <source>
        <dbReference type="Proteomes" id="UP000777265"/>
    </source>
</evidence>
<dbReference type="Proteomes" id="UP000777265">
    <property type="component" value="Unassembled WGS sequence"/>
</dbReference>
<dbReference type="SUPFAM" id="SSF54665">
    <property type="entry name" value="CO dehydrogenase molybdoprotein N-domain-like"/>
    <property type="match status" value="1"/>
</dbReference>
<protein>
    <submittedName>
        <fullName evidence="3">Molybdopterin-dependent oxidoreductase</fullName>
    </submittedName>
</protein>
<dbReference type="Pfam" id="PF20256">
    <property type="entry name" value="MoCoBD_2"/>
    <property type="match status" value="1"/>
</dbReference>
<reference evidence="3" key="1">
    <citation type="journal article" date="2020" name="Biotechnol. Biofuels">
        <title>New insights from the biogas microbiome by comprehensive genome-resolved metagenomics of nearly 1600 species originating from multiple anaerobic digesters.</title>
        <authorList>
            <person name="Campanaro S."/>
            <person name="Treu L."/>
            <person name="Rodriguez-R L.M."/>
            <person name="Kovalovszki A."/>
            <person name="Ziels R.M."/>
            <person name="Maus I."/>
            <person name="Zhu X."/>
            <person name="Kougias P.G."/>
            <person name="Basile A."/>
            <person name="Luo G."/>
            <person name="Schluter A."/>
            <person name="Konstantinidis K.T."/>
            <person name="Angelidaki I."/>
        </authorList>
    </citation>
    <scope>NUCLEOTIDE SEQUENCE</scope>
    <source>
        <strain evidence="3">AS06rmzACSIP_7</strain>
    </source>
</reference>
<dbReference type="EMBL" id="JAAYEE010000190">
    <property type="protein sequence ID" value="NLW35957.1"/>
    <property type="molecule type" value="Genomic_DNA"/>
</dbReference>
<sequence>MKKVLMKVNGRSHQFVVEPDRILLDLLREDLRLTGAKQSCDRKGQCGACTVIVNGRTVRSCITKVANLDGAEAITVEGLGTPDNPHLIQEAYVLSGAIQCGFCIPGMIMATKVLLDKDLDPGTEEIKKALQGNLCRCTGYAKIIDAVKLAARFLRGEITPDEIRPDPSKGIIGVSLPRPSSMIKACGVAEFGADVYLQGALELAVVRSPHAHALIKSIDISAAEKMPGVAGVMTANDIKGTNRNGDLLVLCDTKVHLVGDGVAIVAAETKKQALAAVEAVKVEYELLPVVKTIEDSLGENAVRVHEDGPNLEFSQPQIKGDAEAALKNSDVVVEATFSTSTIHQAPLEPEVSIAYMEGEGEDAKLVVLGRGINIHSLKTALITSLGWENVRYEEPFVGGQFGMKTAFTTEGIAGAAALHFHRPVRYVCSLAESMMMTSKRHPHIHKVRMGADKNGKFTAYTTDFTVESGAYSFGGPLYLTRSLQMLSGPYDIPNVHAFGRLYKTNNASGGAARGAGPPQSNYALESAVDLLARKLDMDPLELRYKNTLEVGGTMSTGEVAEEWPYKDCLNALKPHYDRARKEAAAFKTGRLRRGVGIAGAAFGIGGPYPKDQATMAVEINEDSGLTVYGSAADPGEGNDSMLSQITSYLTGIPINRIRLVTRDTDRTPVVGSASASRITYMAGGALVMAIEQFRQAMTEAKATTYQELVAAGKPTKYLATKVCDTTPMDPKTGQGKFYEVRVLGCQMAEVEVDTETGETRVVHMTAVEDIGKVINPLNVEGQMQGGLDMGVGMALREEYIHTVTTDYRSFKFPTMKTSFPMTVITLETPRKKAPLGAIGVGEFVLLPTSAAVMSAIHDAIGVRVYDLPAKPERVLAALGKK</sequence>
<dbReference type="InterPro" id="IPR008274">
    <property type="entry name" value="AldOxase/xan_DH_MoCoBD1"/>
</dbReference>
<comment type="similarity">
    <text evidence="1">Belongs to the xanthine dehydrogenase family.</text>
</comment>
<dbReference type="Gene3D" id="3.90.1170.50">
    <property type="entry name" value="Aldehyde oxidase/xanthine dehydrogenase, a/b hammerhead"/>
    <property type="match status" value="1"/>
</dbReference>
<dbReference type="Pfam" id="PF02738">
    <property type="entry name" value="MoCoBD_1"/>
    <property type="match status" value="1"/>
</dbReference>
<dbReference type="PANTHER" id="PTHR11908:SF157">
    <property type="entry name" value="XANTHINE DEHYDROGENASE SUBUNIT D-RELATED"/>
    <property type="match status" value="1"/>
</dbReference>
<accession>A0A971S268</accession>
<dbReference type="SUPFAM" id="SSF54292">
    <property type="entry name" value="2Fe-2S ferredoxin-like"/>
    <property type="match status" value="1"/>
</dbReference>
<dbReference type="Gene3D" id="3.10.20.30">
    <property type="match status" value="1"/>
</dbReference>
<dbReference type="Gene3D" id="1.10.150.120">
    <property type="entry name" value="[2Fe-2S]-binding domain"/>
    <property type="match status" value="1"/>
</dbReference>
<evidence type="ECO:0000256" key="1">
    <source>
        <dbReference type="ARBA" id="ARBA00006849"/>
    </source>
</evidence>
<dbReference type="InterPro" id="IPR046867">
    <property type="entry name" value="AldOxase/xan_DH_MoCoBD2"/>
</dbReference>
<dbReference type="InterPro" id="IPR036884">
    <property type="entry name" value="2Fe-2S-bd_dom_sf"/>
</dbReference>
<dbReference type="GO" id="GO:0016491">
    <property type="term" value="F:oxidoreductase activity"/>
    <property type="evidence" value="ECO:0007669"/>
    <property type="project" value="InterPro"/>
</dbReference>
<dbReference type="AlphaFoldDB" id="A0A971S268"/>
<dbReference type="InterPro" id="IPR002888">
    <property type="entry name" value="2Fe-2S-bd"/>
</dbReference>
<dbReference type="InterPro" id="IPR001041">
    <property type="entry name" value="2Fe-2S_ferredoxin-type"/>
</dbReference>
<dbReference type="GO" id="GO:0005506">
    <property type="term" value="F:iron ion binding"/>
    <property type="evidence" value="ECO:0007669"/>
    <property type="project" value="InterPro"/>
</dbReference>
<evidence type="ECO:0000259" key="2">
    <source>
        <dbReference type="PROSITE" id="PS51085"/>
    </source>
</evidence>
<dbReference type="InterPro" id="IPR037165">
    <property type="entry name" value="AldOxase/xan_DH_Mopterin-bd_sf"/>
</dbReference>